<comment type="caution">
    <text evidence="2">The sequence shown here is derived from an EMBL/GenBank/DDBJ whole genome shotgun (WGS) entry which is preliminary data.</text>
</comment>
<accession>A0ABS5AWR7</accession>
<proteinExistence type="predicted"/>
<evidence type="ECO:0000256" key="1">
    <source>
        <dbReference type="SAM" id="Coils"/>
    </source>
</evidence>
<dbReference type="RefSeq" id="WP_209551290.1">
    <property type="nucleotide sequence ID" value="NZ_QFAY01000011.1"/>
</dbReference>
<evidence type="ECO:0000313" key="2">
    <source>
        <dbReference type="EMBL" id="MBP2621016.1"/>
    </source>
</evidence>
<reference evidence="2 3" key="1">
    <citation type="submission" date="2018-05" db="EMBL/GenBank/DDBJ databases">
        <title>Draft genome sequence of Streptococcus panodentis CCUG 70867T.</title>
        <authorList>
            <person name="Salva-Serra F."/>
            <person name="Mendez V."/>
            <person name="Jaen-Luchoro D."/>
            <person name="Gonzales-Siles L."/>
            <person name="Karlsson R."/>
            <person name="Engstrom-Jakobsson H."/>
            <person name="Busquets A."/>
            <person name="Gomila M."/>
            <person name="Pineiro-Iglesias B."/>
            <person name="Bennasar-Figueras A."/>
            <person name="Seeger M."/>
            <person name="Moore E."/>
        </authorList>
    </citation>
    <scope>NUCLEOTIDE SEQUENCE [LARGE SCALE GENOMIC DNA]</scope>
    <source>
        <strain evidence="2 3">CCUG 70867</strain>
    </source>
</reference>
<sequence length="196" mass="22616">MSDLSQLKAAVLEQAHEKGRLLLSESKARLAQDSKKQEARLEQEKLQQRTARLKDIRRRSQRDLQQLENQKRQSSLAIKQRVLGELFEEAYQKMAAWSDRQELAFIGSVLKKYSREPLVLEFGSLTYEKLSSAQVQELRDSWPQLEVAETSRAGQAGFVLSRGRIDDSYLYRDLLDAVRQEESCRLAQAIFRDAAE</sequence>
<feature type="coiled-coil region" evidence="1">
    <location>
        <begin position="27"/>
        <end position="77"/>
    </location>
</feature>
<name>A0ABS5AWR7_9STRE</name>
<dbReference type="Proteomes" id="UP001519349">
    <property type="component" value="Unassembled WGS sequence"/>
</dbReference>
<evidence type="ECO:0000313" key="3">
    <source>
        <dbReference type="Proteomes" id="UP001519349"/>
    </source>
</evidence>
<dbReference type="EMBL" id="QFAY01000011">
    <property type="protein sequence ID" value="MBP2621016.1"/>
    <property type="molecule type" value="Genomic_DNA"/>
</dbReference>
<gene>
    <name evidence="2" type="ORF">DHL47_06715</name>
</gene>
<keyword evidence="3" id="KW-1185">Reference proteome</keyword>
<keyword evidence="1" id="KW-0175">Coiled coil</keyword>
<organism evidence="2 3">
    <name type="scientific">Streptococcus panodentis</name>
    <dbReference type="NCBI Taxonomy" id="1581472"/>
    <lineage>
        <taxon>Bacteria</taxon>
        <taxon>Bacillati</taxon>
        <taxon>Bacillota</taxon>
        <taxon>Bacilli</taxon>
        <taxon>Lactobacillales</taxon>
        <taxon>Streptococcaceae</taxon>
        <taxon>Streptococcus</taxon>
    </lineage>
</organism>
<protein>
    <submittedName>
        <fullName evidence="2">Uncharacterized protein</fullName>
    </submittedName>
</protein>